<keyword evidence="1" id="KW-0732">Signal</keyword>
<dbReference type="InterPro" id="IPR013642">
    <property type="entry name" value="CLCA_N"/>
</dbReference>
<evidence type="ECO:0000256" key="1">
    <source>
        <dbReference type="SAM" id="SignalP"/>
    </source>
</evidence>
<evidence type="ECO:0000259" key="2">
    <source>
        <dbReference type="Pfam" id="PF08434"/>
    </source>
</evidence>
<evidence type="ECO:0000313" key="4">
    <source>
        <dbReference type="Proteomes" id="UP000694545"/>
    </source>
</evidence>
<dbReference type="Pfam" id="PF08434">
    <property type="entry name" value="CLCA"/>
    <property type="match status" value="1"/>
</dbReference>
<feature type="signal peptide" evidence="1">
    <location>
        <begin position="1"/>
        <end position="20"/>
    </location>
</feature>
<dbReference type="Proteomes" id="UP000694545">
    <property type="component" value="Unplaced"/>
</dbReference>
<dbReference type="Ensembl" id="ENSVKKT00000006602.1">
    <property type="protein sequence ID" value="ENSVKKP00000006432.1"/>
    <property type="gene ID" value="ENSVKKG00000004661.1"/>
</dbReference>
<dbReference type="OMA" id="FYATKQR"/>
<organism evidence="3 4">
    <name type="scientific">Varanus komodoensis</name>
    <name type="common">Komodo dragon</name>
    <dbReference type="NCBI Taxonomy" id="61221"/>
    <lineage>
        <taxon>Eukaryota</taxon>
        <taxon>Metazoa</taxon>
        <taxon>Chordata</taxon>
        <taxon>Craniata</taxon>
        <taxon>Vertebrata</taxon>
        <taxon>Euteleostomi</taxon>
        <taxon>Lepidosauria</taxon>
        <taxon>Squamata</taxon>
        <taxon>Bifurcata</taxon>
        <taxon>Unidentata</taxon>
        <taxon>Episquamata</taxon>
        <taxon>Toxicofera</taxon>
        <taxon>Anguimorpha</taxon>
        <taxon>Paleoanguimorpha</taxon>
        <taxon>Varanoidea</taxon>
        <taxon>Varanidae</taxon>
        <taxon>Varanus</taxon>
    </lineage>
</organism>
<protein>
    <recommendedName>
        <fullName evidence="2">Calcium-activated chloride channel N-terminal domain-containing protein</fullName>
    </recommendedName>
</protein>
<dbReference type="AlphaFoldDB" id="A0A8D2KTP5"/>
<proteinExistence type="predicted"/>
<reference evidence="3" key="1">
    <citation type="submission" date="2025-08" db="UniProtKB">
        <authorList>
            <consortium name="Ensembl"/>
        </authorList>
    </citation>
    <scope>IDENTIFICATION</scope>
</reference>
<evidence type="ECO:0000313" key="3">
    <source>
        <dbReference type="Ensembl" id="ENSVKKP00000006432.1"/>
    </source>
</evidence>
<feature type="chain" id="PRO_5034799697" description="Calcium-activated chloride channel N-terminal domain-containing protein" evidence="1">
    <location>
        <begin position="21"/>
        <end position="267"/>
    </location>
</feature>
<sequence>MVINWWLLVMVLELLNGATGTMIKLNNGGFEDIVIAINPGVPEDDKIIASIKAMVREASVYLFNASKQRFYFKAVKVVIPLKWTSMPKYKPVTTESYEKADAIVADPFLKYGDDPYTLQYGGCGEQGRYIHFTPNFLTNDNLQAVYGSRGRVFVHEWAHLRWGVFDEYNIDAPFYTTGQDKAEATRYESMSVTRVFPGADCKLEHRTQLYEAGCQFIPDKQQNTAASIMYMQSLPSVSMTSVSQTITGIIQIQCPFSKIQGTVHGHF</sequence>
<keyword evidence="4" id="KW-1185">Reference proteome</keyword>
<feature type="domain" description="Calcium-activated chloride channel N-terminal" evidence="2">
    <location>
        <begin position="23"/>
        <end position="238"/>
    </location>
</feature>
<accession>A0A8D2KTP5</accession>
<reference evidence="3" key="2">
    <citation type="submission" date="2025-09" db="UniProtKB">
        <authorList>
            <consortium name="Ensembl"/>
        </authorList>
    </citation>
    <scope>IDENTIFICATION</scope>
</reference>
<name>A0A8D2KTP5_VARKO</name>